<comment type="caution">
    <text evidence="2">The sequence shown here is derived from an EMBL/GenBank/DDBJ whole genome shotgun (WGS) entry which is preliminary data.</text>
</comment>
<dbReference type="EMBL" id="NPEU01000466">
    <property type="protein sequence ID" value="RAI31892.1"/>
    <property type="molecule type" value="Genomic_DNA"/>
</dbReference>
<gene>
    <name evidence="2" type="ORF">CH338_25105</name>
</gene>
<organism evidence="2 3">
    <name type="scientific">Rhodoplanes elegans</name>
    <dbReference type="NCBI Taxonomy" id="29408"/>
    <lineage>
        <taxon>Bacteria</taxon>
        <taxon>Pseudomonadati</taxon>
        <taxon>Pseudomonadota</taxon>
        <taxon>Alphaproteobacteria</taxon>
        <taxon>Hyphomicrobiales</taxon>
        <taxon>Nitrobacteraceae</taxon>
        <taxon>Rhodoplanes</taxon>
    </lineage>
</organism>
<evidence type="ECO:0000313" key="3">
    <source>
        <dbReference type="Proteomes" id="UP000248863"/>
    </source>
</evidence>
<evidence type="ECO:0000256" key="1">
    <source>
        <dbReference type="SAM" id="Phobius"/>
    </source>
</evidence>
<keyword evidence="3" id="KW-1185">Reference proteome</keyword>
<sequence length="139" mass="14616">MSPETLLPLFRTAALFWLVLFGLAFANGALRELVLARLLGPEALPVSGITGIVLMAVAIALFVRRVRPGFGAAFAIGAMWLVLTLAAEAVLVVASGKPLRVVVDTFSAAAVAEGDLFAPLVVFVALSPPLFALLRRPLH</sequence>
<name>A0A327K3L0_9BRAD</name>
<protein>
    <submittedName>
        <fullName evidence="2">Uncharacterized protein</fullName>
    </submittedName>
</protein>
<evidence type="ECO:0000313" key="2">
    <source>
        <dbReference type="EMBL" id="RAI31892.1"/>
    </source>
</evidence>
<reference evidence="2 3" key="1">
    <citation type="submission" date="2017-07" db="EMBL/GenBank/DDBJ databases">
        <title>Draft Genome Sequences of Select Purple Nonsulfur Bacteria.</title>
        <authorList>
            <person name="Lasarre B."/>
            <person name="Mckinlay J.B."/>
        </authorList>
    </citation>
    <scope>NUCLEOTIDE SEQUENCE [LARGE SCALE GENOMIC DNA]</scope>
    <source>
        <strain evidence="2 3">DSM 11907</strain>
    </source>
</reference>
<proteinExistence type="predicted"/>
<feature type="transmembrane region" description="Helical" evidence="1">
    <location>
        <begin position="44"/>
        <end position="63"/>
    </location>
</feature>
<dbReference type="AlphaFoldDB" id="A0A327K3L0"/>
<dbReference type="Proteomes" id="UP000248863">
    <property type="component" value="Unassembled WGS sequence"/>
</dbReference>
<feature type="transmembrane region" description="Helical" evidence="1">
    <location>
        <begin position="116"/>
        <end position="134"/>
    </location>
</feature>
<keyword evidence="1" id="KW-1133">Transmembrane helix</keyword>
<feature type="transmembrane region" description="Helical" evidence="1">
    <location>
        <begin position="70"/>
        <end position="96"/>
    </location>
</feature>
<keyword evidence="1" id="KW-0472">Membrane</keyword>
<keyword evidence="1" id="KW-0812">Transmembrane</keyword>
<accession>A0A327K3L0</accession>